<dbReference type="SUPFAM" id="SSF75304">
    <property type="entry name" value="Amidase signature (AS) enzymes"/>
    <property type="match status" value="1"/>
</dbReference>
<dbReference type="EMBL" id="CP063845">
    <property type="protein sequence ID" value="UFP95021.1"/>
    <property type="molecule type" value="Genomic_DNA"/>
</dbReference>
<organism evidence="3 4">
    <name type="scientific">Gloeobacter morelensis MG652769</name>
    <dbReference type="NCBI Taxonomy" id="2781736"/>
    <lineage>
        <taxon>Bacteria</taxon>
        <taxon>Bacillati</taxon>
        <taxon>Cyanobacteriota</taxon>
        <taxon>Cyanophyceae</taxon>
        <taxon>Gloeobacterales</taxon>
        <taxon>Gloeobacteraceae</taxon>
        <taxon>Gloeobacter</taxon>
        <taxon>Gloeobacter morelensis</taxon>
    </lineage>
</organism>
<dbReference type="InterPro" id="IPR000120">
    <property type="entry name" value="Amidase"/>
</dbReference>
<dbReference type="Pfam" id="PF01425">
    <property type="entry name" value="Amidase"/>
    <property type="match status" value="1"/>
</dbReference>
<proteinExistence type="predicted"/>
<accession>A0ABY3PMV5</accession>
<dbReference type="InterPro" id="IPR036928">
    <property type="entry name" value="AS_sf"/>
</dbReference>
<dbReference type="PROSITE" id="PS00571">
    <property type="entry name" value="AMIDASES"/>
    <property type="match status" value="1"/>
</dbReference>
<feature type="domain" description="Amidase" evidence="2">
    <location>
        <begin position="54"/>
        <end position="471"/>
    </location>
</feature>
<dbReference type="Proteomes" id="UP001054846">
    <property type="component" value="Chromosome"/>
</dbReference>
<sequence length="501" mass="53245">MPSRRDFLAIGFGSIAAATLPRSARARAASADPAELTLAAAARLVRAGAVSSVELVQACLANIDKHDKQLNTFITVSAEQALAEAREAQAQIRRGDWRGPLHGIPLAIKDNIDTAGMRTTAASALFADRVPDEDAEVVRRLKAAGAVLLGKVNLHEFALGGTSAVSYFGAVHNPWILDRAAGGSSGGSAAAVACRMCFGALGTDTGGSIRTPASFCGIVGLKPTYGRVSNRNVIPLVWSLDHVGPMTRSVEDAALILNAIAGYDPQDLGSVDRPVPDYTAALAAPTAGLRVGVPQALFYDRLDPDVEAAVAGALEVLRGLTAEVRDVRLPMVASAASIGAAEIYAYHRPWFERSRGLYQISTRKRLDGAGKASGADYVHARREVERLRREVVKIFDTVDVLVTPTTPRPPYTIEQSLKRDETEQLPPVLSNPGPFNVFGLPAISIPCGFTRDGLPIGLQIVGAPFAEIKVLTLAHAYERATGWHSRKPTMKPTSPTRKATE</sequence>
<feature type="compositionally biased region" description="Polar residues" evidence="1">
    <location>
        <begin position="491"/>
        <end position="501"/>
    </location>
</feature>
<gene>
    <name evidence="3" type="ORF">ISF26_01870</name>
</gene>
<dbReference type="InterPro" id="IPR006311">
    <property type="entry name" value="TAT_signal"/>
</dbReference>
<evidence type="ECO:0000259" key="2">
    <source>
        <dbReference type="Pfam" id="PF01425"/>
    </source>
</evidence>
<keyword evidence="4" id="KW-1185">Reference proteome</keyword>
<dbReference type="RefSeq" id="WP_230842129.1">
    <property type="nucleotide sequence ID" value="NZ_CP063845.1"/>
</dbReference>
<dbReference type="PANTHER" id="PTHR11895:SF176">
    <property type="entry name" value="AMIDASE AMID-RELATED"/>
    <property type="match status" value="1"/>
</dbReference>
<evidence type="ECO:0000313" key="4">
    <source>
        <dbReference type="Proteomes" id="UP001054846"/>
    </source>
</evidence>
<dbReference type="PANTHER" id="PTHR11895">
    <property type="entry name" value="TRANSAMIDASE"/>
    <property type="match status" value="1"/>
</dbReference>
<dbReference type="InterPro" id="IPR023631">
    <property type="entry name" value="Amidase_dom"/>
</dbReference>
<name>A0ABY3PMV5_9CYAN</name>
<feature type="region of interest" description="Disordered" evidence="1">
    <location>
        <begin position="482"/>
        <end position="501"/>
    </location>
</feature>
<evidence type="ECO:0000256" key="1">
    <source>
        <dbReference type="SAM" id="MobiDB-lite"/>
    </source>
</evidence>
<dbReference type="InterPro" id="IPR020556">
    <property type="entry name" value="Amidase_CS"/>
</dbReference>
<dbReference type="Gene3D" id="3.90.1300.10">
    <property type="entry name" value="Amidase signature (AS) domain"/>
    <property type="match status" value="1"/>
</dbReference>
<protein>
    <submittedName>
        <fullName evidence="3">Amidase</fullName>
    </submittedName>
</protein>
<dbReference type="PROSITE" id="PS51318">
    <property type="entry name" value="TAT"/>
    <property type="match status" value="1"/>
</dbReference>
<reference evidence="3 4" key="1">
    <citation type="journal article" date="2021" name="Genome Biol. Evol.">
        <title>Complete Genome Sequencing of a Novel Gloeobacter Species from a Waterfall Cave in Mexico.</title>
        <authorList>
            <person name="Saw J.H."/>
            <person name="Cardona T."/>
            <person name="Montejano G."/>
        </authorList>
    </citation>
    <scope>NUCLEOTIDE SEQUENCE [LARGE SCALE GENOMIC DNA]</scope>
    <source>
        <strain evidence="3">MG652769</strain>
    </source>
</reference>
<evidence type="ECO:0000313" key="3">
    <source>
        <dbReference type="EMBL" id="UFP95021.1"/>
    </source>
</evidence>